<feature type="compositionally biased region" description="Basic and acidic residues" evidence="1">
    <location>
        <begin position="171"/>
        <end position="185"/>
    </location>
</feature>
<dbReference type="GeneID" id="63839576"/>
<dbReference type="Pfam" id="PF12937">
    <property type="entry name" value="F-box-like"/>
    <property type="match status" value="1"/>
</dbReference>
<dbReference type="EMBL" id="MU032344">
    <property type="protein sequence ID" value="KAF3770326.1"/>
    <property type="molecule type" value="Genomic_DNA"/>
</dbReference>
<sequence length="570" mass="62845">MVRLRSKLHLSRQGRKSSLSHASSLPDQCNAVAIPVSLGASGFPSSSRPDPILATLPEELLVRVTSFCDFSDILRLRRSCRALRLAFGQSSVIELVSLRLMDPHSTRGTPSRDVLLGMIKTQLDAESRDEAFRRDIFLCLAVTLPPRQRSRIKQAFGSVLARARVSGSGRDPGRGGDPSDLHDRFDDDDNEVSAELETRLGVVSTLLVLGYSDVCDLAIGRQLMAINHWSAKSDIWAERRLLKHKEISLQLAFSMVLGLLNPSAWSDMLASGPIYQTLAQRVKSDFRGAELTSSSQSFWLSWEGLHTRSLQLAALIAYILRTCGFEDVPRSDLLPLLRGPTQTAAETSSSSSSSSSSSWCTPPVPLLENFSEDGIRAHTSSSWQDWYAARTRDLVNAIEDGEWYGYYIYTLEDTDNISPTGQRDPAMENVHFKLGGGQSSSPPPQPPPPPPPPLLPVPSAMSQHSTVTTATSSSYNTAHPTKVPLEARGAKDGITGDFDFVGTVNTNSGVVSMRKRYRGAHYWDYDGVMTPLGIVGEWGREGHGFDGYFWLWKRSWMVHDAVPRTVAYYS</sequence>
<feature type="compositionally biased region" description="Basic residues" evidence="1">
    <location>
        <begin position="1"/>
        <end position="15"/>
    </location>
</feature>
<dbReference type="InterPro" id="IPR001810">
    <property type="entry name" value="F-box_dom"/>
</dbReference>
<dbReference type="CDD" id="cd09917">
    <property type="entry name" value="F-box_SF"/>
    <property type="match status" value="1"/>
</dbReference>
<feature type="region of interest" description="Disordered" evidence="1">
    <location>
        <begin position="419"/>
        <end position="481"/>
    </location>
</feature>
<evidence type="ECO:0000313" key="4">
    <source>
        <dbReference type="Proteomes" id="UP000803844"/>
    </source>
</evidence>
<evidence type="ECO:0000259" key="2">
    <source>
        <dbReference type="PROSITE" id="PS50181"/>
    </source>
</evidence>
<reference evidence="3" key="1">
    <citation type="journal article" date="2020" name="Phytopathology">
        <title>Genome sequence of the chestnut blight fungus Cryphonectria parasitica EP155: A fundamental resource for an archetypical invasive plant pathogen.</title>
        <authorList>
            <person name="Crouch J.A."/>
            <person name="Dawe A."/>
            <person name="Aerts A."/>
            <person name="Barry K."/>
            <person name="Churchill A.C.L."/>
            <person name="Grimwood J."/>
            <person name="Hillman B."/>
            <person name="Milgroom M.G."/>
            <person name="Pangilinan J."/>
            <person name="Smith M."/>
            <person name="Salamov A."/>
            <person name="Schmutz J."/>
            <person name="Yadav J."/>
            <person name="Grigoriev I.V."/>
            <person name="Nuss D."/>
        </authorList>
    </citation>
    <scope>NUCLEOTIDE SEQUENCE</scope>
    <source>
        <strain evidence="3">EP155</strain>
    </source>
</reference>
<proteinExistence type="predicted"/>
<dbReference type="Proteomes" id="UP000803844">
    <property type="component" value="Unassembled WGS sequence"/>
</dbReference>
<dbReference type="OrthoDB" id="5139943at2759"/>
<dbReference type="AlphaFoldDB" id="A0A9P4YBI2"/>
<feature type="compositionally biased region" description="Pro residues" evidence="1">
    <location>
        <begin position="441"/>
        <end position="456"/>
    </location>
</feature>
<keyword evidence="4" id="KW-1185">Reference proteome</keyword>
<feature type="region of interest" description="Disordered" evidence="1">
    <location>
        <begin position="1"/>
        <end position="23"/>
    </location>
</feature>
<comment type="caution">
    <text evidence="3">The sequence shown here is derived from an EMBL/GenBank/DDBJ whole genome shotgun (WGS) entry which is preliminary data.</text>
</comment>
<feature type="domain" description="F-box" evidence="2">
    <location>
        <begin position="50"/>
        <end position="96"/>
    </location>
</feature>
<accession>A0A9P4YBI2</accession>
<dbReference type="RefSeq" id="XP_040781287.1">
    <property type="nucleotide sequence ID" value="XM_040922447.1"/>
</dbReference>
<evidence type="ECO:0000256" key="1">
    <source>
        <dbReference type="SAM" id="MobiDB-lite"/>
    </source>
</evidence>
<dbReference type="InterPro" id="IPR036047">
    <property type="entry name" value="F-box-like_dom_sf"/>
</dbReference>
<gene>
    <name evidence="3" type="ORF">M406DRAFT_349152</name>
</gene>
<dbReference type="PROSITE" id="PS50181">
    <property type="entry name" value="FBOX"/>
    <property type="match status" value="1"/>
</dbReference>
<evidence type="ECO:0000313" key="3">
    <source>
        <dbReference type="EMBL" id="KAF3770326.1"/>
    </source>
</evidence>
<organism evidence="3 4">
    <name type="scientific">Cryphonectria parasitica (strain ATCC 38755 / EP155)</name>
    <dbReference type="NCBI Taxonomy" id="660469"/>
    <lineage>
        <taxon>Eukaryota</taxon>
        <taxon>Fungi</taxon>
        <taxon>Dikarya</taxon>
        <taxon>Ascomycota</taxon>
        <taxon>Pezizomycotina</taxon>
        <taxon>Sordariomycetes</taxon>
        <taxon>Sordariomycetidae</taxon>
        <taxon>Diaporthales</taxon>
        <taxon>Cryphonectriaceae</taxon>
        <taxon>Cryphonectria-Endothia species complex</taxon>
        <taxon>Cryphonectria</taxon>
    </lineage>
</organism>
<dbReference type="SUPFAM" id="SSF81383">
    <property type="entry name" value="F-box domain"/>
    <property type="match status" value="1"/>
</dbReference>
<name>A0A9P4YBI2_CRYP1</name>
<feature type="compositionally biased region" description="Polar residues" evidence="1">
    <location>
        <begin position="460"/>
        <end position="479"/>
    </location>
</feature>
<protein>
    <recommendedName>
        <fullName evidence="2">F-box domain-containing protein</fullName>
    </recommendedName>
</protein>
<feature type="region of interest" description="Disordered" evidence="1">
    <location>
        <begin position="164"/>
        <end position="187"/>
    </location>
</feature>